<name>A0ABW5R7W2_9BACL</name>
<comment type="caution">
    <text evidence="1">The sequence shown here is derived from an EMBL/GenBank/DDBJ whole genome shotgun (WGS) entry which is preliminary data.</text>
</comment>
<sequence>MKLQSSYNCVLASVYNSLTHVHDLRFPFEYLYLSPQFFKLDHLPQVPFLLTEHPEQVVQHFLKRVGIEMRFPDIGSPAEAITYADQVLSHQSVLPMTINLRYSVLDPAPYDHDHWNLQLLVKMLDEDRYQAYDMFHDEYYEVSKEHVQQAIDTPFNRRFSDAFTPFLTFSVVNRWETESRLAAMSEASCLGEALDAYSLAANIQAGLNFIDCIRDQYLETDKQDLHDEIYKIIGFQKILIKTREQLAEFAERNGFAIHSSLHQLAKSWDTFSYGIAMAISRRKASEYDQLEQDFRKLIDQEYEQVQAWRAELGQQSASLP</sequence>
<proteinExistence type="predicted"/>
<evidence type="ECO:0000313" key="2">
    <source>
        <dbReference type="Proteomes" id="UP001597497"/>
    </source>
</evidence>
<accession>A0ABW5R7W2</accession>
<dbReference type="EMBL" id="JBHUMM010000010">
    <property type="protein sequence ID" value="MFD2671162.1"/>
    <property type="molecule type" value="Genomic_DNA"/>
</dbReference>
<evidence type="ECO:0000313" key="1">
    <source>
        <dbReference type="EMBL" id="MFD2671162.1"/>
    </source>
</evidence>
<protein>
    <submittedName>
        <fullName evidence="1">Uncharacterized protein</fullName>
    </submittedName>
</protein>
<reference evidence="2" key="1">
    <citation type="journal article" date="2019" name="Int. J. Syst. Evol. Microbiol.">
        <title>The Global Catalogue of Microorganisms (GCM) 10K type strain sequencing project: providing services to taxonomists for standard genome sequencing and annotation.</title>
        <authorList>
            <consortium name="The Broad Institute Genomics Platform"/>
            <consortium name="The Broad Institute Genome Sequencing Center for Infectious Disease"/>
            <person name="Wu L."/>
            <person name="Ma J."/>
        </authorList>
    </citation>
    <scope>NUCLEOTIDE SEQUENCE [LARGE SCALE GENOMIC DNA]</scope>
    <source>
        <strain evidence="2">KCTC 33676</strain>
    </source>
</reference>
<dbReference type="RefSeq" id="WP_379928596.1">
    <property type="nucleotide sequence ID" value="NZ_JBHUMM010000010.1"/>
</dbReference>
<keyword evidence="2" id="KW-1185">Reference proteome</keyword>
<gene>
    <name evidence="1" type="ORF">ACFSUC_06045</name>
</gene>
<dbReference type="Proteomes" id="UP001597497">
    <property type="component" value="Unassembled WGS sequence"/>
</dbReference>
<organism evidence="1 2">
    <name type="scientific">Marinicrinis sediminis</name>
    <dbReference type="NCBI Taxonomy" id="1652465"/>
    <lineage>
        <taxon>Bacteria</taxon>
        <taxon>Bacillati</taxon>
        <taxon>Bacillota</taxon>
        <taxon>Bacilli</taxon>
        <taxon>Bacillales</taxon>
        <taxon>Paenibacillaceae</taxon>
    </lineage>
</organism>